<dbReference type="PANTHER" id="PTHR43179">
    <property type="entry name" value="RHAMNOSYLTRANSFERASE WBBL"/>
    <property type="match status" value="1"/>
</dbReference>
<evidence type="ECO:0000313" key="2">
    <source>
        <dbReference type="EMBL" id="OGG01692.1"/>
    </source>
</evidence>
<dbReference type="STRING" id="1798374.A2Z33_05635"/>
<dbReference type="Proteomes" id="UP000178448">
    <property type="component" value="Unassembled WGS sequence"/>
</dbReference>
<name>A0A1F5YP87_9BACT</name>
<comment type="caution">
    <text evidence="2">The sequence shown here is derived from an EMBL/GenBank/DDBJ whole genome shotgun (WGS) entry which is preliminary data.</text>
</comment>
<dbReference type="Pfam" id="PF00535">
    <property type="entry name" value="Glycos_transf_2"/>
    <property type="match status" value="1"/>
</dbReference>
<proteinExistence type="predicted"/>
<evidence type="ECO:0000313" key="3">
    <source>
        <dbReference type="Proteomes" id="UP000178448"/>
    </source>
</evidence>
<reference evidence="2 3" key="1">
    <citation type="journal article" date="2016" name="Nat. Commun.">
        <title>Thousands of microbial genomes shed light on interconnected biogeochemical processes in an aquifer system.</title>
        <authorList>
            <person name="Anantharaman K."/>
            <person name="Brown C.T."/>
            <person name="Hug L.A."/>
            <person name="Sharon I."/>
            <person name="Castelle C.J."/>
            <person name="Probst A.J."/>
            <person name="Thomas B.C."/>
            <person name="Singh A."/>
            <person name="Wilkins M.J."/>
            <person name="Karaoz U."/>
            <person name="Brodie E.L."/>
            <person name="Williams K.H."/>
            <person name="Hubbard S.S."/>
            <person name="Banfield J.F."/>
        </authorList>
    </citation>
    <scope>NUCLEOTIDE SEQUENCE [LARGE SCALE GENOMIC DNA]</scope>
</reference>
<evidence type="ECO:0000259" key="1">
    <source>
        <dbReference type="Pfam" id="PF00535"/>
    </source>
</evidence>
<dbReference type="InterPro" id="IPR029044">
    <property type="entry name" value="Nucleotide-diphossugar_trans"/>
</dbReference>
<gene>
    <name evidence="2" type="ORF">A2Z33_05635</name>
</gene>
<accession>A0A1F5YP87</accession>
<dbReference type="Gene3D" id="3.90.550.10">
    <property type="entry name" value="Spore Coat Polysaccharide Biosynthesis Protein SpsA, Chain A"/>
    <property type="match status" value="1"/>
</dbReference>
<dbReference type="PANTHER" id="PTHR43179:SF7">
    <property type="entry name" value="RHAMNOSYLTRANSFERASE WBBL"/>
    <property type="match status" value="1"/>
</dbReference>
<dbReference type="EMBL" id="MFJD01000011">
    <property type="protein sequence ID" value="OGG01692.1"/>
    <property type="molecule type" value="Genomic_DNA"/>
</dbReference>
<dbReference type="InterPro" id="IPR001173">
    <property type="entry name" value="Glyco_trans_2-like"/>
</dbReference>
<feature type="domain" description="Glycosyltransferase 2-like" evidence="1">
    <location>
        <begin position="5"/>
        <end position="125"/>
    </location>
</feature>
<dbReference type="SUPFAM" id="SSF53448">
    <property type="entry name" value="Nucleotide-diphospho-sugar transferases"/>
    <property type="match status" value="1"/>
</dbReference>
<dbReference type="CDD" id="cd04186">
    <property type="entry name" value="GT_2_like_c"/>
    <property type="match status" value="1"/>
</dbReference>
<organism evidence="2 3">
    <name type="scientific">Candidatus Gottesmanbacteria bacterium RBG_16_52_11</name>
    <dbReference type="NCBI Taxonomy" id="1798374"/>
    <lineage>
        <taxon>Bacteria</taxon>
        <taxon>Candidatus Gottesmaniibacteriota</taxon>
    </lineage>
</organism>
<dbReference type="AlphaFoldDB" id="A0A1F5YP87"/>
<protein>
    <recommendedName>
        <fullName evidence="1">Glycosyltransferase 2-like domain-containing protein</fullName>
    </recommendedName>
</protein>
<sequence length="289" mass="32234">MTELSVIIVSYNTRALLINCLESLRISIRNSALKSEVIVIDNASSDGSPDEVERKFPDVTLIRHDENSGFGRANNTGIARARGKLILLLNSDTVVGPETVAGLVRFSRTHPDCYVGPRLLNTDGTSQPSCGPFYSLPVVFAMLFLRGDRTGLTRYSPDKDRYVDWISGACIMAPRKLFADPYRFDEGIFMYMEEIELLYRARIQGYRCFYTVAATITHAGAASSPNGRMHAVVNIFRGLSYFYRKHYPYPARLMLKLMLIVKAGLGIGIGIITGRRSISETYAQALRVV</sequence>